<sequence>MEITVSSKDHHHQHLLHTATLPKKMSRQTYNVQTLQQQQQPYPPPRFTSCDISEQRDLDDPNGQIEAMWTNSSEKSPACSNAMPQEKCGVDQCLIQAGCSIGAQDNCTQHRQVSHDCILHNKSCWIQKSIHRRHSFNNPYHSGMQKESSV</sequence>
<protein>
    <submittedName>
        <fullName evidence="2">Uncharacterized protein</fullName>
    </submittedName>
</protein>
<gene>
    <name evidence="2" type="ORF">MNOR_LOCUS8139</name>
</gene>
<name>A0AAV2Q3Q3_MEGNR</name>
<feature type="region of interest" description="Disordered" evidence="1">
    <location>
        <begin position="36"/>
        <end position="64"/>
    </location>
</feature>
<reference evidence="2 3" key="1">
    <citation type="submission" date="2024-05" db="EMBL/GenBank/DDBJ databases">
        <authorList>
            <person name="Wallberg A."/>
        </authorList>
    </citation>
    <scope>NUCLEOTIDE SEQUENCE [LARGE SCALE GENOMIC DNA]</scope>
</reference>
<comment type="caution">
    <text evidence="2">The sequence shown here is derived from an EMBL/GenBank/DDBJ whole genome shotgun (WGS) entry which is preliminary data.</text>
</comment>
<organism evidence="2 3">
    <name type="scientific">Meganyctiphanes norvegica</name>
    <name type="common">Northern krill</name>
    <name type="synonym">Thysanopoda norvegica</name>
    <dbReference type="NCBI Taxonomy" id="48144"/>
    <lineage>
        <taxon>Eukaryota</taxon>
        <taxon>Metazoa</taxon>
        <taxon>Ecdysozoa</taxon>
        <taxon>Arthropoda</taxon>
        <taxon>Crustacea</taxon>
        <taxon>Multicrustacea</taxon>
        <taxon>Malacostraca</taxon>
        <taxon>Eumalacostraca</taxon>
        <taxon>Eucarida</taxon>
        <taxon>Euphausiacea</taxon>
        <taxon>Euphausiidae</taxon>
        <taxon>Meganyctiphanes</taxon>
    </lineage>
</organism>
<keyword evidence="3" id="KW-1185">Reference proteome</keyword>
<evidence type="ECO:0000313" key="2">
    <source>
        <dbReference type="EMBL" id="CAL4069961.1"/>
    </source>
</evidence>
<accession>A0AAV2Q3Q3</accession>
<proteinExistence type="predicted"/>
<dbReference type="EMBL" id="CAXKWB010003718">
    <property type="protein sequence ID" value="CAL4069961.1"/>
    <property type="molecule type" value="Genomic_DNA"/>
</dbReference>
<dbReference type="Proteomes" id="UP001497623">
    <property type="component" value="Unassembled WGS sequence"/>
</dbReference>
<dbReference type="AlphaFoldDB" id="A0AAV2Q3Q3"/>
<evidence type="ECO:0000313" key="3">
    <source>
        <dbReference type="Proteomes" id="UP001497623"/>
    </source>
</evidence>
<evidence type="ECO:0000256" key="1">
    <source>
        <dbReference type="SAM" id="MobiDB-lite"/>
    </source>
</evidence>